<feature type="domain" description="Cadherin" evidence="16">
    <location>
        <begin position="675"/>
        <end position="827"/>
    </location>
</feature>
<dbReference type="FunFam" id="2.60.40.60:FF:000020">
    <property type="entry name" value="Dachsous cadherin-related 1b"/>
    <property type="match status" value="1"/>
</dbReference>
<keyword evidence="6 12" id="KW-0106">Calcium</keyword>
<comment type="caution">
    <text evidence="18">The sequence shown here is derived from an EMBL/GenBank/DDBJ whole genome shotgun (WGS) entry which is preliminary data.</text>
</comment>
<evidence type="ECO:0000256" key="13">
    <source>
        <dbReference type="SAM" id="Coils"/>
    </source>
</evidence>
<feature type="domain" description="Cadherin" evidence="16">
    <location>
        <begin position="395"/>
        <end position="503"/>
    </location>
</feature>
<keyword evidence="5" id="KW-0677">Repeat</keyword>
<dbReference type="PROSITE" id="PS50888">
    <property type="entry name" value="BHLH"/>
    <property type="match status" value="1"/>
</dbReference>
<evidence type="ECO:0000256" key="4">
    <source>
        <dbReference type="ARBA" id="ARBA00022729"/>
    </source>
</evidence>
<dbReference type="OrthoDB" id="6252479at2759"/>
<dbReference type="GO" id="GO:0046983">
    <property type="term" value="F:protein dimerization activity"/>
    <property type="evidence" value="ECO:0007669"/>
    <property type="project" value="InterPro"/>
</dbReference>
<dbReference type="Pfam" id="PF00010">
    <property type="entry name" value="HLH"/>
    <property type="match status" value="1"/>
</dbReference>
<dbReference type="Pfam" id="PF00028">
    <property type="entry name" value="Cadherin"/>
    <property type="match status" value="2"/>
</dbReference>
<keyword evidence="8" id="KW-0238">DNA-binding</keyword>
<dbReference type="PANTHER" id="PTHR24028">
    <property type="entry name" value="CADHERIN-87A"/>
    <property type="match status" value="1"/>
</dbReference>
<evidence type="ECO:0000256" key="14">
    <source>
        <dbReference type="SAM" id="MobiDB-lite"/>
    </source>
</evidence>
<dbReference type="Gene3D" id="2.60.40.60">
    <property type="entry name" value="Cadherins"/>
    <property type="match status" value="5"/>
</dbReference>
<dbReference type="SUPFAM" id="SSF49313">
    <property type="entry name" value="Cadherin-like"/>
    <property type="match status" value="4"/>
</dbReference>
<gene>
    <name evidence="18" type="ORF">EDS130_LOCUS14856</name>
</gene>
<dbReference type="Gene3D" id="4.10.280.10">
    <property type="entry name" value="Helix-loop-helix DNA-binding domain"/>
    <property type="match status" value="1"/>
</dbReference>
<dbReference type="PROSITE" id="PS00232">
    <property type="entry name" value="CADHERIN_1"/>
    <property type="match status" value="2"/>
</dbReference>
<keyword evidence="9 15" id="KW-0472">Membrane</keyword>
<reference evidence="18" key="1">
    <citation type="submission" date="2021-02" db="EMBL/GenBank/DDBJ databases">
        <authorList>
            <person name="Nowell W R."/>
        </authorList>
    </citation>
    <scope>NUCLEOTIDE SEQUENCE</scope>
</reference>
<organism evidence="18 19">
    <name type="scientific">Adineta ricciae</name>
    <name type="common">Rotifer</name>
    <dbReference type="NCBI Taxonomy" id="249248"/>
    <lineage>
        <taxon>Eukaryota</taxon>
        <taxon>Metazoa</taxon>
        <taxon>Spiralia</taxon>
        <taxon>Gnathifera</taxon>
        <taxon>Rotifera</taxon>
        <taxon>Eurotatoria</taxon>
        <taxon>Bdelloidea</taxon>
        <taxon>Adinetida</taxon>
        <taxon>Adinetidae</taxon>
        <taxon>Adineta</taxon>
    </lineage>
</organism>
<evidence type="ECO:0000256" key="7">
    <source>
        <dbReference type="ARBA" id="ARBA00022989"/>
    </source>
</evidence>
<dbReference type="PRINTS" id="PR00205">
    <property type="entry name" value="CADHERIN"/>
</dbReference>
<dbReference type="GO" id="GO:0005509">
    <property type="term" value="F:calcium ion binding"/>
    <property type="evidence" value="ECO:0007669"/>
    <property type="project" value="UniProtKB-UniRule"/>
</dbReference>
<dbReference type="GO" id="GO:0005634">
    <property type="term" value="C:nucleus"/>
    <property type="evidence" value="ECO:0007669"/>
    <property type="project" value="UniProtKB-SubCell"/>
</dbReference>
<feature type="region of interest" description="Disordered" evidence="14">
    <location>
        <begin position="1527"/>
        <end position="1552"/>
    </location>
</feature>
<keyword evidence="13" id="KW-0175">Coiled coil</keyword>
<evidence type="ECO:0000256" key="8">
    <source>
        <dbReference type="ARBA" id="ARBA00023125"/>
    </source>
</evidence>
<proteinExistence type="predicted"/>
<dbReference type="FunFam" id="2.60.40.60:FF:000033">
    <property type="entry name" value="FAT atypical cadherin 1"/>
    <property type="match status" value="1"/>
</dbReference>
<evidence type="ECO:0000313" key="19">
    <source>
        <dbReference type="Proteomes" id="UP000663852"/>
    </source>
</evidence>
<feature type="domain" description="Cadherin" evidence="16">
    <location>
        <begin position="828"/>
        <end position="933"/>
    </location>
</feature>
<evidence type="ECO:0000256" key="6">
    <source>
        <dbReference type="ARBA" id="ARBA00022837"/>
    </source>
</evidence>
<feature type="region of interest" description="Disordered" evidence="14">
    <location>
        <begin position="118"/>
        <end position="214"/>
    </location>
</feature>
<keyword evidence="7 15" id="KW-1133">Transmembrane helix</keyword>
<feature type="compositionally biased region" description="Polar residues" evidence="14">
    <location>
        <begin position="202"/>
        <end position="214"/>
    </location>
</feature>
<dbReference type="EMBL" id="CAJNOJ010000061">
    <property type="protein sequence ID" value="CAF1000414.1"/>
    <property type="molecule type" value="Genomic_DNA"/>
</dbReference>
<feature type="transmembrane region" description="Helical" evidence="15">
    <location>
        <begin position="1218"/>
        <end position="1240"/>
    </location>
</feature>
<dbReference type="InterPro" id="IPR050174">
    <property type="entry name" value="Protocadherin/Cadherin-CA"/>
</dbReference>
<evidence type="ECO:0000313" key="18">
    <source>
        <dbReference type="EMBL" id="CAF1000414.1"/>
    </source>
</evidence>
<feature type="compositionally biased region" description="Low complexity" evidence="14">
    <location>
        <begin position="313"/>
        <end position="363"/>
    </location>
</feature>
<evidence type="ECO:0000256" key="11">
    <source>
        <dbReference type="ARBA" id="ARBA00023242"/>
    </source>
</evidence>
<dbReference type="Pfam" id="PF01586">
    <property type="entry name" value="Basic"/>
    <property type="match status" value="1"/>
</dbReference>
<dbReference type="Proteomes" id="UP000663852">
    <property type="component" value="Unassembled WGS sequence"/>
</dbReference>
<feature type="compositionally biased region" description="Low complexity" evidence="14">
    <location>
        <begin position="1533"/>
        <end position="1552"/>
    </location>
</feature>
<evidence type="ECO:0000256" key="5">
    <source>
        <dbReference type="ARBA" id="ARBA00022737"/>
    </source>
</evidence>
<evidence type="ECO:0000256" key="12">
    <source>
        <dbReference type="PROSITE-ProRule" id="PRU00043"/>
    </source>
</evidence>
<dbReference type="CDD" id="cd11304">
    <property type="entry name" value="Cadherin_repeat"/>
    <property type="match status" value="5"/>
</dbReference>
<dbReference type="SMART" id="SM00112">
    <property type="entry name" value="CA"/>
    <property type="match status" value="5"/>
</dbReference>
<dbReference type="GO" id="GO:0003677">
    <property type="term" value="F:DNA binding"/>
    <property type="evidence" value="ECO:0007669"/>
    <property type="project" value="UniProtKB-KW"/>
</dbReference>
<feature type="domain" description="Cadherin" evidence="16">
    <location>
        <begin position="504"/>
        <end position="620"/>
    </location>
</feature>
<dbReference type="CDD" id="cd19699">
    <property type="entry name" value="bHLH_TS_dMYOD_like"/>
    <property type="match status" value="1"/>
</dbReference>
<dbReference type="InterPro" id="IPR036638">
    <property type="entry name" value="HLH_DNA-bd_sf"/>
</dbReference>
<evidence type="ECO:0000256" key="10">
    <source>
        <dbReference type="ARBA" id="ARBA00023180"/>
    </source>
</evidence>
<name>A0A814GTA3_ADIRI</name>
<feature type="domain" description="Cadherin" evidence="16">
    <location>
        <begin position="934"/>
        <end position="1076"/>
    </location>
</feature>
<evidence type="ECO:0000259" key="17">
    <source>
        <dbReference type="PROSITE" id="PS50888"/>
    </source>
</evidence>
<protein>
    <submittedName>
        <fullName evidence="18">Uncharacterized protein</fullName>
    </submittedName>
</protein>
<dbReference type="GO" id="GO:0007156">
    <property type="term" value="P:homophilic cell adhesion via plasma membrane adhesion molecules"/>
    <property type="evidence" value="ECO:0007669"/>
    <property type="project" value="InterPro"/>
</dbReference>
<dbReference type="FunFam" id="4.10.280.10:FF:000005">
    <property type="entry name" value="Myogenic factor"/>
    <property type="match status" value="1"/>
</dbReference>
<dbReference type="InterPro" id="IPR015919">
    <property type="entry name" value="Cadherin-like_sf"/>
</dbReference>
<evidence type="ECO:0000256" key="3">
    <source>
        <dbReference type="ARBA" id="ARBA00022692"/>
    </source>
</evidence>
<keyword evidence="10" id="KW-0325">Glycoprotein</keyword>
<comment type="subcellular location">
    <subcellularLocation>
        <location evidence="2">Membrane</location>
        <topology evidence="2">Single-pass membrane protein</topology>
    </subcellularLocation>
    <subcellularLocation>
        <location evidence="1">Nucleus</location>
    </subcellularLocation>
</comment>
<dbReference type="InterPro" id="IPR002546">
    <property type="entry name" value="MyoD_N"/>
</dbReference>
<dbReference type="PANTHER" id="PTHR24028:SF146">
    <property type="entry name" value="CADHERIN 96CB, ISOFORM D-RELATED"/>
    <property type="match status" value="1"/>
</dbReference>
<evidence type="ECO:0000256" key="15">
    <source>
        <dbReference type="SAM" id="Phobius"/>
    </source>
</evidence>
<dbReference type="InterPro" id="IPR002126">
    <property type="entry name" value="Cadherin-like_dom"/>
</dbReference>
<dbReference type="GO" id="GO:0005886">
    <property type="term" value="C:plasma membrane"/>
    <property type="evidence" value="ECO:0007669"/>
    <property type="project" value="InterPro"/>
</dbReference>
<keyword evidence="3 15" id="KW-0812">Transmembrane</keyword>
<dbReference type="InterPro" id="IPR011598">
    <property type="entry name" value="bHLH_dom"/>
</dbReference>
<feature type="region of interest" description="Disordered" evidence="14">
    <location>
        <begin position="304"/>
        <end position="363"/>
    </location>
</feature>
<dbReference type="SMART" id="SM00520">
    <property type="entry name" value="BASIC"/>
    <property type="match status" value="1"/>
</dbReference>
<evidence type="ECO:0000256" key="2">
    <source>
        <dbReference type="ARBA" id="ARBA00004167"/>
    </source>
</evidence>
<feature type="coiled-coil region" evidence="13">
    <location>
        <begin position="1242"/>
        <end position="1269"/>
    </location>
</feature>
<feature type="domain" description="BHLH" evidence="17">
    <location>
        <begin position="240"/>
        <end position="291"/>
    </location>
</feature>
<feature type="compositionally biased region" description="Low complexity" evidence="14">
    <location>
        <begin position="156"/>
        <end position="182"/>
    </location>
</feature>
<keyword evidence="4" id="KW-0732">Signal</keyword>
<evidence type="ECO:0000259" key="16">
    <source>
        <dbReference type="PROSITE" id="PS50268"/>
    </source>
</evidence>
<keyword evidence="11" id="KW-0539">Nucleus</keyword>
<dbReference type="InterPro" id="IPR020894">
    <property type="entry name" value="Cadherin_CS"/>
</dbReference>
<dbReference type="SMART" id="SM00353">
    <property type="entry name" value="HLH"/>
    <property type="match status" value="1"/>
</dbReference>
<evidence type="ECO:0000256" key="9">
    <source>
        <dbReference type="ARBA" id="ARBA00023136"/>
    </source>
</evidence>
<dbReference type="PROSITE" id="PS50268">
    <property type="entry name" value="CADHERIN_2"/>
    <property type="match status" value="5"/>
</dbReference>
<dbReference type="SUPFAM" id="SSF47459">
    <property type="entry name" value="HLH, helix-loop-helix DNA-binding domain"/>
    <property type="match status" value="1"/>
</dbReference>
<sequence length="1581" mass="180282">MMTDFRSCQQQYCDGPSVSSAAPVSVSSYGSYFHPNSANNSATQLYSTVDGQYGAVAQFAPSYASQFYHQHQQNQHPYSTDIRSYTAYDLDASSLTPTSNTSSSSSFLPHYSTLQPTNSPYLHLRAPSISPPPPPQSSSELSLEKSHLNNTNGFYSTAHSHVSPSSSIMSSSAAGSRSPSSHSGDEQSNLTLTPHKNDHHTGTTTDPNNMSLPGTGSCDGTRRCLLWACKACKRKTVTVDRRKAATMRERRRLRKVNEAFETLKRRTCPNPSQRLPKVEILRNAIEYIENLEDLLRSAGVSSRSLRHDLDQKPSLPSTTATTTNATANLNSNDLLKSRSSTTTYSEKYTTSSSSTFTTTTDYSTNSSTPSVYGGLDIISLTVTNDENSSAIQSDRNRTYMLFVAEDVPIGHTQTIDTFDSTFCSMYSIKPDSYRQEIPFEILLTTNDSCTLTLHVIRLLDREQTPMFTIRRQLIAENDVDETNVVTIQLSVVVLDVNDHVPQFESEHFNFVIPENLPPGSLIGRVQAHDPDIFLNGKVSYNLFGHDLIQTGNRTMFRIDRDTGELFLMDHHLDYESKKEYTLMVEAKDHGDVEATQWPSVPSYADIVISIEDINDQKPQIIFTMPNEDKQDENIKFMNISKTNLDHEQNRLLQSFRSKVNLLENDAELIHFVKEEPLPADTLLGLLHLRDNDQTSNGILTLELQTYVRCSGERFHRDNFTLCRISDFFRLSVFRPNVYGLFTVRTLDRDEHENYILHFLANDNGDRPIRAEQKRLISRQSTSLNIEDFLKRRLDINANTMKSALTSLQSELFIYLTLLDINDNAPIFSQSYFHIKIDENQPKNTVLTQLHASDLDKGKNGTVRYELMVKERQEFSIDSRSGILRTRHVLDREQCELYRIGIRAHDLGYPTRKYSSIAIVDVQINNLNDHVPYFIHDVYHFDMKENLPIGTIVGRLTIADRDEQEPVEKIINLSTIEDVDLELFNLTLMSKTSRTMNYSTIDFLFVDSNRNESLSNIFSIDSQGFIHTLIVLDRELQSNYTLSIFIYDRLLKSYSLPTYVIIQILDENDNLPFEPFLANPFDLSVEQINNEETIIYEFQPIDLDEGLNGMISIDCLNCSSVHYFHLVVNNATNSSLLITRANMTVPDGFYTLAFVLRDHGLFISRERLYTLKFNLTHRLIPDEIEHERESNMYLRPLAIPFFLRQKNLILKLFSQKFEWRFLILLIVSWFVLVCIAVWTCYSYSRIARRRQKEKQEHEQFEIQVRQHEILSQSATVLPKSASFPLNSQHQRGKETLTHEDDEIEDTSYDADHIITDANFVLTSGCAASESAGRYLGNGVHFGYLPSNNNLSANLNSIAIRNHQSQVALRSAHFPRLNNSCSRCQLSSSIMNSRETMLTDAATNTSFHEDNENDTDGLWKQMNTNNRMLYENASTILHNDYQFEPIDHDFPSIDIGTMPSSAISTPYQTTNPHAIKRPVPINNYHSNPIIERPKKYHQQQYIVTTKRNSTVNPSDFESTTHSYTLPRSITSDQISNSGNNNTNNNMNSSNNRSAHSNRLYYYPSVQDVLDALNRRAFDKESFV</sequence>
<evidence type="ECO:0000256" key="1">
    <source>
        <dbReference type="ARBA" id="ARBA00004123"/>
    </source>
</evidence>
<accession>A0A814GTA3</accession>